<evidence type="ECO:0000259" key="2">
    <source>
        <dbReference type="Pfam" id="PF15552"/>
    </source>
</evidence>
<sequence>MNLYRSFGCLLETWVADGYPPERSSSVEALKKKFEPNSSESASPNFLRLTGAALRSESEDSGVELPSMVSPLTSQHRVLTLQVSQLEEDDFRPSSSSPALSQCSSSSSFFSVRESSKAFKGVVKLPEPCGLKVEEALRRTEPSWRSNVDGNIRRRCNTTSISSSSFIPSIRSRLGSIGQGQPNAQLADKQRSSAMPNRTHIPQEPAVSNKEPQAASCVTGPEWKQLPAGFLYLEQMCRMLEEIARLQKENQQLQQVIKSSQDKTPETETETKKVHIDSTDGKKIDLQDTEAHPGIFSEAFRRRSVSDTLTFLNQRSKSKALRAEHFPSTGVLLEEPEISHQPVKTEQRKTGSGLKHKISSLKWNDKPKEIKSGSR</sequence>
<feature type="region of interest" description="Disordered" evidence="1">
    <location>
        <begin position="257"/>
        <end position="278"/>
    </location>
</feature>
<name>A0A556U2N1_BAGYA</name>
<reference evidence="3 4" key="1">
    <citation type="journal article" date="2019" name="Genome Biol. Evol.">
        <title>Whole-Genome Sequencing of the Giant Devil Catfish, Bagarius yarrelli.</title>
        <authorList>
            <person name="Jiang W."/>
            <person name="Lv Y."/>
            <person name="Cheng L."/>
            <person name="Yang K."/>
            <person name="Chao B."/>
            <person name="Wang X."/>
            <person name="Li Y."/>
            <person name="Pan X."/>
            <person name="You X."/>
            <person name="Zhang Y."/>
            <person name="Yang J."/>
            <person name="Li J."/>
            <person name="Zhang X."/>
            <person name="Liu S."/>
            <person name="Sun C."/>
            <person name="Yang J."/>
            <person name="Shi Q."/>
        </authorList>
    </citation>
    <scope>NUCLEOTIDE SEQUENCE [LARGE SCALE GENOMIC DNA]</scope>
    <source>
        <strain evidence="3">JWS20170419001</strain>
        <tissue evidence="3">Muscle</tissue>
    </source>
</reference>
<accession>A0A556U2N1</accession>
<dbReference type="OrthoDB" id="8727472at2759"/>
<organism evidence="3 4">
    <name type="scientific">Bagarius yarrelli</name>
    <name type="common">Goonch</name>
    <name type="synonym">Bagrus yarrelli</name>
    <dbReference type="NCBI Taxonomy" id="175774"/>
    <lineage>
        <taxon>Eukaryota</taxon>
        <taxon>Metazoa</taxon>
        <taxon>Chordata</taxon>
        <taxon>Craniata</taxon>
        <taxon>Vertebrata</taxon>
        <taxon>Euteleostomi</taxon>
        <taxon>Actinopterygii</taxon>
        <taxon>Neopterygii</taxon>
        <taxon>Teleostei</taxon>
        <taxon>Ostariophysi</taxon>
        <taxon>Siluriformes</taxon>
        <taxon>Sisoridae</taxon>
        <taxon>Sisorinae</taxon>
        <taxon>Bagarius</taxon>
    </lineage>
</organism>
<dbReference type="Proteomes" id="UP000319801">
    <property type="component" value="Unassembled WGS sequence"/>
</dbReference>
<feature type="region of interest" description="Disordered" evidence="1">
    <location>
        <begin position="177"/>
        <end position="211"/>
    </location>
</feature>
<feature type="domain" description="DUF4657" evidence="2">
    <location>
        <begin position="188"/>
        <end position="266"/>
    </location>
</feature>
<dbReference type="EMBL" id="VCAZ01000041">
    <property type="protein sequence ID" value="TSM12498.1"/>
    <property type="molecule type" value="Genomic_DNA"/>
</dbReference>
<feature type="compositionally biased region" description="Basic and acidic residues" evidence="1">
    <location>
        <begin position="260"/>
        <end position="278"/>
    </location>
</feature>
<protein>
    <recommendedName>
        <fullName evidence="2">DUF4657 domain-containing protein</fullName>
    </recommendedName>
</protein>
<evidence type="ECO:0000313" key="4">
    <source>
        <dbReference type="Proteomes" id="UP000319801"/>
    </source>
</evidence>
<keyword evidence="4" id="KW-1185">Reference proteome</keyword>
<feature type="region of interest" description="Disordered" evidence="1">
    <location>
        <begin position="327"/>
        <end position="375"/>
    </location>
</feature>
<proteinExistence type="predicted"/>
<dbReference type="AlphaFoldDB" id="A0A556U2N1"/>
<dbReference type="Pfam" id="PF15552">
    <property type="entry name" value="DUF4657"/>
    <property type="match status" value="1"/>
</dbReference>
<gene>
    <name evidence="3" type="ORF">Baya_7899</name>
</gene>
<comment type="caution">
    <text evidence="3">The sequence shown here is derived from an EMBL/GenBank/DDBJ whole genome shotgun (WGS) entry which is preliminary data.</text>
</comment>
<dbReference type="InterPro" id="IPR027958">
    <property type="entry name" value="DUF4657"/>
</dbReference>
<evidence type="ECO:0000256" key="1">
    <source>
        <dbReference type="SAM" id="MobiDB-lite"/>
    </source>
</evidence>
<evidence type="ECO:0000313" key="3">
    <source>
        <dbReference type="EMBL" id="TSM12498.1"/>
    </source>
</evidence>
<feature type="compositionally biased region" description="Basic and acidic residues" evidence="1">
    <location>
        <begin position="363"/>
        <end position="375"/>
    </location>
</feature>